<keyword evidence="7" id="KW-1185">Reference proteome</keyword>
<dbReference type="Gene3D" id="2.170.150.70">
    <property type="match status" value="1"/>
</dbReference>
<organism evidence="6 7">
    <name type="scientific">Massilia soli</name>
    <dbReference type="NCBI Taxonomy" id="2792854"/>
    <lineage>
        <taxon>Bacteria</taxon>
        <taxon>Pseudomonadati</taxon>
        <taxon>Pseudomonadota</taxon>
        <taxon>Betaproteobacteria</taxon>
        <taxon>Burkholderiales</taxon>
        <taxon>Oxalobacteraceae</taxon>
        <taxon>Telluria group</taxon>
        <taxon>Massilia</taxon>
    </lineage>
</organism>
<keyword evidence="3" id="KW-0862">Zinc</keyword>
<dbReference type="InterPro" id="IPR011057">
    <property type="entry name" value="Mss4-like_sf"/>
</dbReference>
<dbReference type="PANTHER" id="PTHR28620">
    <property type="entry name" value="CENTROMERE PROTEIN V"/>
    <property type="match status" value="1"/>
</dbReference>
<evidence type="ECO:0000256" key="4">
    <source>
        <dbReference type="SAM" id="MobiDB-lite"/>
    </source>
</evidence>
<comment type="caution">
    <text evidence="6">The sequence shown here is derived from an EMBL/GenBank/DDBJ whole genome shotgun (WGS) entry which is preliminary data.</text>
</comment>
<reference evidence="6 7" key="2">
    <citation type="submission" date="2021-08" db="EMBL/GenBank/DDBJ databases">
        <title>Massilia sp. R798.</title>
        <authorList>
            <person name="Baek J.H."/>
            <person name="Jung H.S."/>
            <person name="Kim K.R."/>
            <person name="Jeon C.O."/>
        </authorList>
    </citation>
    <scope>NUCLEOTIDE SEQUENCE [LARGE SCALE GENOMIC DNA]</scope>
    <source>
        <strain evidence="6 7">R798</strain>
    </source>
</reference>
<feature type="region of interest" description="Disordered" evidence="4">
    <location>
        <begin position="125"/>
        <end position="147"/>
    </location>
</feature>
<dbReference type="EMBL" id="JAFBIL020000007">
    <property type="protein sequence ID" value="MBZ2209076.1"/>
    <property type="molecule type" value="Genomic_DNA"/>
</dbReference>
<protein>
    <submittedName>
        <fullName evidence="6">GFA family protein</fullName>
    </submittedName>
</protein>
<evidence type="ECO:0000313" key="6">
    <source>
        <dbReference type="EMBL" id="MBZ2209076.1"/>
    </source>
</evidence>
<dbReference type="InterPro" id="IPR052355">
    <property type="entry name" value="CENP-V-like"/>
</dbReference>
<dbReference type="SUPFAM" id="SSF51316">
    <property type="entry name" value="Mss4-like"/>
    <property type="match status" value="1"/>
</dbReference>
<evidence type="ECO:0000256" key="3">
    <source>
        <dbReference type="ARBA" id="ARBA00022833"/>
    </source>
</evidence>
<evidence type="ECO:0000259" key="5">
    <source>
        <dbReference type="PROSITE" id="PS51891"/>
    </source>
</evidence>
<accession>A0ABS7SSZ8</accession>
<dbReference type="PROSITE" id="PS51891">
    <property type="entry name" value="CENP_V_GFA"/>
    <property type="match status" value="1"/>
</dbReference>
<feature type="domain" description="CENP-V/GFA" evidence="5">
    <location>
        <begin position="14"/>
        <end position="130"/>
    </location>
</feature>
<keyword evidence="2" id="KW-0479">Metal-binding</keyword>
<sequence length="147" mass="16259">MIKTVGGTEIKPRHRASCHCGAVVLELDLPDGIVDPRRCDCSICRRKGAIVASVPLAGITIIQGQDALRLYEFNTHTARHYFCSHCGIYTHHQRRSNPHQYGYNVGCLDGVNPYDLAEVPVNDGVNHPADRLKSPALQDKSIKQQSD</sequence>
<evidence type="ECO:0000256" key="1">
    <source>
        <dbReference type="ARBA" id="ARBA00005495"/>
    </source>
</evidence>
<dbReference type="RefSeq" id="WP_223469551.1">
    <property type="nucleotide sequence ID" value="NZ_JAFBIL020000007.1"/>
</dbReference>
<dbReference type="PANTHER" id="PTHR28620:SF1">
    <property type="entry name" value="CENP-V_GFA DOMAIN-CONTAINING PROTEIN"/>
    <property type="match status" value="1"/>
</dbReference>
<evidence type="ECO:0000313" key="7">
    <source>
        <dbReference type="Proteomes" id="UP000809349"/>
    </source>
</evidence>
<proteinExistence type="inferred from homology"/>
<evidence type="ECO:0000256" key="2">
    <source>
        <dbReference type="ARBA" id="ARBA00022723"/>
    </source>
</evidence>
<gene>
    <name evidence="6" type="ORF">I4X03_017540</name>
</gene>
<dbReference type="InterPro" id="IPR006913">
    <property type="entry name" value="CENP-V/GFA"/>
</dbReference>
<dbReference type="Pfam" id="PF04828">
    <property type="entry name" value="GFA"/>
    <property type="match status" value="1"/>
</dbReference>
<reference evidence="6 7" key="1">
    <citation type="submission" date="2021-01" db="EMBL/GenBank/DDBJ databases">
        <authorList>
            <person name="Ruan W."/>
            <person name="Khan S.A."/>
            <person name="Jeon C.O."/>
        </authorList>
    </citation>
    <scope>NUCLEOTIDE SEQUENCE [LARGE SCALE GENOMIC DNA]</scope>
    <source>
        <strain evidence="6 7">R798</strain>
    </source>
</reference>
<comment type="similarity">
    <text evidence="1">Belongs to the Gfa family.</text>
</comment>
<name>A0ABS7SSZ8_9BURK</name>
<dbReference type="Proteomes" id="UP000809349">
    <property type="component" value="Unassembled WGS sequence"/>
</dbReference>